<dbReference type="Proteomes" id="UP001549047">
    <property type="component" value="Unassembled WGS sequence"/>
</dbReference>
<evidence type="ECO:0000313" key="5">
    <source>
        <dbReference type="EMBL" id="MET3614461.1"/>
    </source>
</evidence>
<dbReference type="InterPro" id="IPR000184">
    <property type="entry name" value="Bac_surfAg_D15"/>
</dbReference>
<name>A0ABV2J197_9HYPH</name>
<comment type="caution">
    <text evidence="5">The sequence shown here is derived from an EMBL/GenBank/DDBJ whole genome shotgun (WGS) entry which is preliminary data.</text>
</comment>
<dbReference type="Pfam" id="PF07244">
    <property type="entry name" value="POTRA"/>
    <property type="match status" value="1"/>
</dbReference>
<proteinExistence type="predicted"/>
<evidence type="ECO:0000256" key="3">
    <source>
        <dbReference type="ARBA" id="ARBA00023136"/>
    </source>
</evidence>
<evidence type="ECO:0000313" key="6">
    <source>
        <dbReference type="Proteomes" id="UP001549047"/>
    </source>
</evidence>
<dbReference type="Gene3D" id="2.40.160.50">
    <property type="entry name" value="membrane protein fhac: a member of the omp85/tpsb transporter family"/>
    <property type="match status" value="1"/>
</dbReference>
<dbReference type="PROSITE" id="PS51779">
    <property type="entry name" value="POTRA"/>
    <property type="match status" value="1"/>
</dbReference>
<dbReference type="PANTHER" id="PTHR12815">
    <property type="entry name" value="SORTING AND ASSEMBLY MACHINERY SAMM50 PROTEIN FAMILY MEMBER"/>
    <property type="match status" value="1"/>
</dbReference>
<accession>A0ABV2J197</accession>
<protein>
    <submittedName>
        <fullName evidence="5">Translocation and assembly module TamA</fullName>
    </submittedName>
</protein>
<evidence type="ECO:0000256" key="1">
    <source>
        <dbReference type="ARBA" id="ARBA00004370"/>
    </source>
</evidence>
<feature type="domain" description="POTRA" evidence="4">
    <location>
        <begin position="229"/>
        <end position="303"/>
    </location>
</feature>
<dbReference type="EMBL" id="JBEPMB010000004">
    <property type="protein sequence ID" value="MET3614461.1"/>
    <property type="molecule type" value="Genomic_DNA"/>
</dbReference>
<gene>
    <name evidence="5" type="ORF">ABID16_002798</name>
</gene>
<dbReference type="Gene3D" id="3.10.20.310">
    <property type="entry name" value="membrane protein fhac"/>
    <property type="match status" value="1"/>
</dbReference>
<evidence type="ECO:0000256" key="2">
    <source>
        <dbReference type="ARBA" id="ARBA00022452"/>
    </source>
</evidence>
<reference evidence="5 6" key="1">
    <citation type="submission" date="2024-06" db="EMBL/GenBank/DDBJ databases">
        <title>Genomic Encyclopedia of Type Strains, Phase IV (KMG-IV): sequencing the most valuable type-strain genomes for metagenomic binning, comparative biology and taxonomic classification.</title>
        <authorList>
            <person name="Goeker M."/>
        </authorList>
    </citation>
    <scope>NUCLEOTIDE SEQUENCE [LARGE SCALE GENOMIC DNA]</scope>
    <source>
        <strain evidence="5 6">DSM 29780</strain>
    </source>
</reference>
<dbReference type="InterPro" id="IPR034746">
    <property type="entry name" value="POTRA"/>
</dbReference>
<keyword evidence="3" id="KW-0472">Membrane</keyword>
<dbReference type="InterPro" id="IPR039910">
    <property type="entry name" value="D15-like"/>
</dbReference>
<keyword evidence="6" id="KW-1185">Reference proteome</keyword>
<dbReference type="PANTHER" id="PTHR12815:SF42">
    <property type="entry name" value="BACTERIAL SURFACE ANTIGEN (D15) DOMAIN-CONTAINING PROTEIN"/>
    <property type="match status" value="1"/>
</dbReference>
<sequence length="629" mass="65989">MSSAYRQWGAFAAATVAALTFAVQPQSAVAFEIFGIHLFGSDEKDTQIADPVRYAATLTGDDADLQKILDEQSALIQDQSKPVDGDFGLVIKAKDDRDRLVALLYEKARYGAVVTVKVNGIPVDSLPALPKFPRSAAVPVSISVSVGPVFTLGKIVLKGDAAKLDGANYGLLMGGNAGSQAIIDASAKIVRDLKAEGRPLARISERTVIADHATNRVDVTLSVESGPVAPLGQVSVNGASEVNPEFVSEWSDLRAGDPYAPDKLARAAKRLRELGTFSTVAVTEGKELAPDGTIPIKIDVTEGKQRYFGAGIQYSTIDGVGLQGYWGHRNLFGNAESLKISGSVNRLGQTRDFKKLDYAAAIAFAKPGAFGPATTFTANFSAGLNHTAAYDAKVLSGSVGVTYDLTDQDKLSAGLALDWTQAKDVYGDNRYLTASVPLGWTRDTTDNKFDPTTGFRASLTLRPSFGINNKTTFGSAEGAISAYRQLGDDGPVLAGKVAVGTLVGGGSLANIPATRRFYAGGGGSVRGYAYQGISPRDAANNPLGGRSYITASIEARIKVTDTIGVVPFLDFGTVSSSSAPSFSDLRAGAGVGLRYATPFGPIRLDVAVPLRRYPGGSTFGIYAGIGQAF</sequence>
<dbReference type="Pfam" id="PF01103">
    <property type="entry name" value="Omp85"/>
    <property type="match status" value="1"/>
</dbReference>
<comment type="subcellular location">
    <subcellularLocation>
        <location evidence="1">Membrane</location>
    </subcellularLocation>
</comment>
<organism evidence="5 6">
    <name type="scientific">Rhizobium aquaticum</name>
    <dbReference type="NCBI Taxonomy" id="1549636"/>
    <lineage>
        <taxon>Bacteria</taxon>
        <taxon>Pseudomonadati</taxon>
        <taxon>Pseudomonadota</taxon>
        <taxon>Alphaproteobacteria</taxon>
        <taxon>Hyphomicrobiales</taxon>
        <taxon>Rhizobiaceae</taxon>
        <taxon>Rhizobium/Agrobacterium group</taxon>
        <taxon>Rhizobium</taxon>
    </lineage>
</organism>
<evidence type="ECO:0000259" key="4">
    <source>
        <dbReference type="PROSITE" id="PS51779"/>
    </source>
</evidence>
<keyword evidence="2" id="KW-1134">Transmembrane beta strand</keyword>
<dbReference type="InterPro" id="IPR010827">
    <property type="entry name" value="BamA/TamA_POTRA"/>
</dbReference>
<keyword evidence="2" id="KW-0812">Transmembrane</keyword>